<feature type="transmembrane region" description="Helical" evidence="6">
    <location>
        <begin position="468"/>
        <end position="489"/>
    </location>
</feature>
<keyword evidence="2" id="KW-0813">Transport</keyword>
<feature type="transmembrane region" description="Helical" evidence="6">
    <location>
        <begin position="374"/>
        <end position="395"/>
    </location>
</feature>
<evidence type="ECO:0000256" key="5">
    <source>
        <dbReference type="ARBA" id="ARBA00023136"/>
    </source>
</evidence>
<evidence type="ECO:0000256" key="6">
    <source>
        <dbReference type="SAM" id="Phobius"/>
    </source>
</evidence>
<accession>A0AAD7FWL5</accession>
<dbReference type="SUPFAM" id="SSF103473">
    <property type="entry name" value="MFS general substrate transporter"/>
    <property type="match status" value="2"/>
</dbReference>
<dbReference type="PANTHER" id="PTHR43791">
    <property type="entry name" value="PERMEASE-RELATED"/>
    <property type="match status" value="1"/>
</dbReference>
<dbReference type="GO" id="GO:0016020">
    <property type="term" value="C:membrane"/>
    <property type="evidence" value="ECO:0007669"/>
    <property type="project" value="UniProtKB-SubCell"/>
</dbReference>
<feature type="transmembrane region" description="Helical" evidence="6">
    <location>
        <begin position="230"/>
        <end position="250"/>
    </location>
</feature>
<proteinExistence type="predicted"/>
<evidence type="ECO:0000256" key="2">
    <source>
        <dbReference type="ARBA" id="ARBA00022448"/>
    </source>
</evidence>
<dbReference type="InterPro" id="IPR036259">
    <property type="entry name" value="MFS_trans_sf"/>
</dbReference>
<protein>
    <submittedName>
        <fullName evidence="7">Uncharacterized protein</fullName>
    </submittedName>
</protein>
<sequence>MADTPAKSQSWLSLLWDSTETTKEERRLVFKLDGTLLIFASVGYFVKRMDENNIINAFFAGMKEDLNMYGNELVHAKSYFNAGYVLGQIPSTILLTRKPPRLVMPTLVLAWGMATLATYSVQNVQTLYALRFLGYIPPSDPICALLTPVQLGYQRRDFIPACITSLAPGTLLGNWRNVPQLSWQWETPGSWCPASCKRRSITVWTVFGSWLAGGIALASSRLCFLFLRRWLMILHAMITLPIALFGFAFMPNLPWSTKPSFAFNTQDIKLARARMNPTGRKENEPWTKAKVHRILTGWHFWILPLGYASFINGYVETPMQYWLKSFNIEPYPVPGKRFSVAEIQLLPVTAFYALATFLQACLSDGPAKGSRWPFIMGGAIWTIVCNVTWLAMPLYSNIPAHFVYFYLMTFGASAGPLILNWMNEILREDNELRALCIAWANGVAFLGIAIVPNFVWKTADFPRAATGFYYSTVLQFLLLGWTALILHLLRHDKRKAREEQGYQRIL</sequence>
<name>A0AAD7FWL5_9AGAR</name>
<dbReference type="AlphaFoldDB" id="A0AAD7FWL5"/>
<gene>
    <name evidence="7" type="ORF">FB45DRAFT_900217</name>
</gene>
<feature type="transmembrane region" description="Helical" evidence="6">
    <location>
        <begin position="434"/>
        <end position="456"/>
    </location>
</feature>
<dbReference type="PANTHER" id="PTHR43791:SF39">
    <property type="entry name" value="TRANSPORTER LIZ1_SEO1, PUTATIVE (AFU_ORTHOLOGUE AFUA_3G00980)-RELATED"/>
    <property type="match status" value="1"/>
</dbReference>
<dbReference type="EMBL" id="JARKIF010000004">
    <property type="protein sequence ID" value="KAJ7641434.1"/>
    <property type="molecule type" value="Genomic_DNA"/>
</dbReference>
<evidence type="ECO:0000313" key="8">
    <source>
        <dbReference type="Proteomes" id="UP001221142"/>
    </source>
</evidence>
<evidence type="ECO:0000256" key="3">
    <source>
        <dbReference type="ARBA" id="ARBA00022692"/>
    </source>
</evidence>
<keyword evidence="5 6" id="KW-0472">Membrane</keyword>
<reference evidence="7" key="1">
    <citation type="submission" date="2023-03" db="EMBL/GenBank/DDBJ databases">
        <title>Massive genome expansion in bonnet fungi (Mycena s.s.) driven by repeated elements and novel gene families across ecological guilds.</title>
        <authorList>
            <consortium name="Lawrence Berkeley National Laboratory"/>
            <person name="Harder C.B."/>
            <person name="Miyauchi S."/>
            <person name="Viragh M."/>
            <person name="Kuo A."/>
            <person name="Thoen E."/>
            <person name="Andreopoulos B."/>
            <person name="Lu D."/>
            <person name="Skrede I."/>
            <person name="Drula E."/>
            <person name="Henrissat B."/>
            <person name="Morin E."/>
            <person name="Kohler A."/>
            <person name="Barry K."/>
            <person name="LaButti K."/>
            <person name="Morin E."/>
            <person name="Salamov A."/>
            <person name="Lipzen A."/>
            <person name="Mereny Z."/>
            <person name="Hegedus B."/>
            <person name="Baldrian P."/>
            <person name="Stursova M."/>
            <person name="Weitz H."/>
            <person name="Taylor A."/>
            <person name="Grigoriev I.V."/>
            <person name="Nagy L.G."/>
            <person name="Martin F."/>
            <person name="Kauserud H."/>
        </authorList>
    </citation>
    <scope>NUCLEOTIDE SEQUENCE</scope>
    <source>
        <strain evidence="7">9284</strain>
    </source>
</reference>
<comment type="subcellular location">
    <subcellularLocation>
        <location evidence="1">Membrane</location>
        <topology evidence="1">Multi-pass membrane protein</topology>
    </subcellularLocation>
</comment>
<evidence type="ECO:0000256" key="4">
    <source>
        <dbReference type="ARBA" id="ARBA00022989"/>
    </source>
</evidence>
<dbReference type="Proteomes" id="UP001221142">
    <property type="component" value="Unassembled WGS sequence"/>
</dbReference>
<feature type="transmembrane region" description="Helical" evidence="6">
    <location>
        <begin position="201"/>
        <end position="218"/>
    </location>
</feature>
<comment type="caution">
    <text evidence="7">The sequence shown here is derived from an EMBL/GenBank/DDBJ whole genome shotgun (WGS) entry which is preliminary data.</text>
</comment>
<keyword evidence="8" id="KW-1185">Reference proteome</keyword>
<dbReference type="Gene3D" id="1.20.1250.20">
    <property type="entry name" value="MFS general substrate transporter like domains"/>
    <property type="match status" value="1"/>
</dbReference>
<feature type="transmembrane region" description="Helical" evidence="6">
    <location>
        <begin position="343"/>
        <end position="362"/>
    </location>
</feature>
<keyword evidence="3 6" id="KW-0812">Transmembrane</keyword>
<keyword evidence="4 6" id="KW-1133">Transmembrane helix</keyword>
<dbReference type="GO" id="GO:0022857">
    <property type="term" value="F:transmembrane transporter activity"/>
    <property type="evidence" value="ECO:0007669"/>
    <property type="project" value="TreeGrafter"/>
</dbReference>
<organism evidence="7 8">
    <name type="scientific">Roridomyces roridus</name>
    <dbReference type="NCBI Taxonomy" id="1738132"/>
    <lineage>
        <taxon>Eukaryota</taxon>
        <taxon>Fungi</taxon>
        <taxon>Dikarya</taxon>
        <taxon>Basidiomycota</taxon>
        <taxon>Agaricomycotina</taxon>
        <taxon>Agaricomycetes</taxon>
        <taxon>Agaricomycetidae</taxon>
        <taxon>Agaricales</taxon>
        <taxon>Marasmiineae</taxon>
        <taxon>Mycenaceae</taxon>
        <taxon>Roridomyces</taxon>
    </lineage>
</organism>
<evidence type="ECO:0000313" key="7">
    <source>
        <dbReference type="EMBL" id="KAJ7641434.1"/>
    </source>
</evidence>
<evidence type="ECO:0000256" key="1">
    <source>
        <dbReference type="ARBA" id="ARBA00004141"/>
    </source>
</evidence>
<feature type="transmembrane region" description="Helical" evidence="6">
    <location>
        <begin position="401"/>
        <end position="422"/>
    </location>
</feature>